<proteinExistence type="inferred from homology"/>
<dbReference type="GO" id="GO:0004605">
    <property type="term" value="F:phosphatidate cytidylyltransferase activity"/>
    <property type="evidence" value="ECO:0007669"/>
    <property type="project" value="UniProtKB-EC"/>
</dbReference>
<protein>
    <recommendedName>
        <fullName evidence="7">Phosphatidate cytidylyltransferase</fullName>
        <ecNumber evidence="6">2.7.7.41</ecNumber>
    </recommendedName>
    <alternativeName>
        <fullName evidence="20">CDP-DAG synthase</fullName>
    </alternativeName>
    <alternativeName>
        <fullName evidence="22">CDP-DG synthase</fullName>
    </alternativeName>
    <alternativeName>
        <fullName evidence="18">CDP-diacylglycerol synthase</fullName>
    </alternativeName>
    <alternativeName>
        <fullName evidence="21">CDP-diglyceride pyrophosphorylase</fullName>
    </alternativeName>
    <alternativeName>
        <fullName evidence="23">CDP-diglyceride synthase</fullName>
    </alternativeName>
    <alternativeName>
        <fullName evidence="19">CTP:phosphatidate cytidylyltransferase</fullName>
    </alternativeName>
</protein>
<evidence type="ECO:0000256" key="18">
    <source>
        <dbReference type="ARBA" id="ARBA00029893"/>
    </source>
</evidence>
<keyword evidence="14" id="KW-0443">Lipid metabolism</keyword>
<evidence type="ECO:0000256" key="14">
    <source>
        <dbReference type="ARBA" id="ARBA00023098"/>
    </source>
</evidence>
<evidence type="ECO:0000256" key="3">
    <source>
        <dbReference type="ARBA" id="ARBA00005119"/>
    </source>
</evidence>
<dbReference type="PANTHER" id="PTHR46382">
    <property type="entry name" value="PHOSPHATIDATE CYTIDYLYLTRANSFERASE"/>
    <property type="match status" value="1"/>
</dbReference>
<evidence type="ECO:0000256" key="15">
    <source>
        <dbReference type="ARBA" id="ARBA00023136"/>
    </source>
</evidence>
<evidence type="ECO:0000256" key="12">
    <source>
        <dbReference type="ARBA" id="ARBA00022695"/>
    </source>
</evidence>
<evidence type="ECO:0000313" key="26">
    <source>
        <dbReference type="Proteomes" id="UP000318359"/>
    </source>
</evidence>
<accession>A0A520MAU9</accession>
<feature type="transmembrane region" description="Helical" evidence="24">
    <location>
        <begin position="59"/>
        <end position="83"/>
    </location>
</feature>
<evidence type="ECO:0000256" key="23">
    <source>
        <dbReference type="ARBA" id="ARBA00033406"/>
    </source>
</evidence>
<keyword evidence="12 25" id="KW-0548">Nucleotidyltransferase</keyword>
<feature type="transmembrane region" description="Helical" evidence="24">
    <location>
        <begin position="139"/>
        <end position="158"/>
    </location>
</feature>
<feature type="transmembrane region" description="Helical" evidence="24">
    <location>
        <begin position="14"/>
        <end position="47"/>
    </location>
</feature>
<evidence type="ECO:0000256" key="6">
    <source>
        <dbReference type="ARBA" id="ARBA00012487"/>
    </source>
</evidence>
<evidence type="ECO:0000256" key="17">
    <source>
        <dbReference type="ARBA" id="ARBA00023264"/>
    </source>
</evidence>
<organism evidence="25 26">
    <name type="scientific">SAR86 cluster bacterium</name>
    <dbReference type="NCBI Taxonomy" id="2030880"/>
    <lineage>
        <taxon>Bacteria</taxon>
        <taxon>Pseudomonadati</taxon>
        <taxon>Pseudomonadota</taxon>
        <taxon>Gammaproteobacteria</taxon>
        <taxon>SAR86 cluster</taxon>
    </lineage>
</organism>
<evidence type="ECO:0000256" key="1">
    <source>
        <dbReference type="ARBA" id="ARBA00001698"/>
    </source>
</evidence>
<comment type="subcellular location">
    <subcellularLocation>
        <location evidence="2">Cell membrane</location>
        <topology evidence="2">Multi-pass membrane protein</topology>
    </subcellularLocation>
</comment>
<comment type="caution">
    <text evidence="25">The sequence shown here is derived from an EMBL/GenBank/DDBJ whole genome shotgun (WGS) entry which is preliminary data.</text>
</comment>
<comment type="pathway">
    <text evidence="4">Lipid metabolism.</text>
</comment>
<evidence type="ECO:0000256" key="4">
    <source>
        <dbReference type="ARBA" id="ARBA00005189"/>
    </source>
</evidence>
<evidence type="ECO:0000256" key="21">
    <source>
        <dbReference type="ARBA" id="ARBA00032396"/>
    </source>
</evidence>
<evidence type="ECO:0000256" key="11">
    <source>
        <dbReference type="ARBA" id="ARBA00022692"/>
    </source>
</evidence>
<dbReference type="Proteomes" id="UP000318359">
    <property type="component" value="Unassembled WGS sequence"/>
</dbReference>
<keyword evidence="10 25" id="KW-0808">Transferase</keyword>
<feature type="transmembrane region" description="Helical" evidence="24">
    <location>
        <begin position="95"/>
        <end position="118"/>
    </location>
</feature>
<dbReference type="GO" id="GO:0016024">
    <property type="term" value="P:CDP-diacylglycerol biosynthetic process"/>
    <property type="evidence" value="ECO:0007669"/>
    <property type="project" value="TreeGrafter"/>
</dbReference>
<evidence type="ECO:0000256" key="24">
    <source>
        <dbReference type="SAM" id="Phobius"/>
    </source>
</evidence>
<evidence type="ECO:0000256" key="13">
    <source>
        <dbReference type="ARBA" id="ARBA00022989"/>
    </source>
</evidence>
<evidence type="ECO:0000256" key="5">
    <source>
        <dbReference type="ARBA" id="ARBA00010185"/>
    </source>
</evidence>
<evidence type="ECO:0000256" key="7">
    <source>
        <dbReference type="ARBA" id="ARBA00019373"/>
    </source>
</evidence>
<keyword evidence="16" id="KW-0594">Phospholipid biosynthesis</keyword>
<evidence type="ECO:0000256" key="2">
    <source>
        <dbReference type="ARBA" id="ARBA00004651"/>
    </source>
</evidence>
<keyword evidence="11 24" id="KW-0812">Transmembrane</keyword>
<evidence type="ECO:0000256" key="9">
    <source>
        <dbReference type="ARBA" id="ARBA00022516"/>
    </source>
</evidence>
<feature type="transmembrane region" description="Helical" evidence="24">
    <location>
        <begin position="164"/>
        <end position="182"/>
    </location>
</feature>
<keyword evidence="9" id="KW-0444">Lipid biosynthesis</keyword>
<gene>
    <name evidence="25" type="ORF">EVB00_01135</name>
</gene>
<evidence type="ECO:0000256" key="8">
    <source>
        <dbReference type="ARBA" id="ARBA00022475"/>
    </source>
</evidence>
<keyword evidence="15 24" id="KW-0472">Membrane</keyword>
<sequence>MEKEYNSDLFKRLITSLIIALPIILIAFLQNFWFFFAIITLACSFALHEWIKNGFRHPIAWGFTLIFLYFWLSLNILIGISSADNSFLGMSLDNLSIYLLFLIIICNTAIFDTFAYLIGSKFGKNSIAPTISPNKTLEGLAGGLIANASYSFLICFFLDLSYWLILSFIIGGLLAFFGDLLISFHKREKGIKDTGTILPGHGGILDRLDSHLVALPITISLAILLI</sequence>
<dbReference type="PANTHER" id="PTHR46382:SF1">
    <property type="entry name" value="PHOSPHATIDATE CYTIDYLYLTRANSFERASE"/>
    <property type="match status" value="1"/>
</dbReference>
<reference evidence="25 26" key="1">
    <citation type="submission" date="2019-02" db="EMBL/GenBank/DDBJ databases">
        <title>Prokaryotic population dynamics and viral predation in marine succession experiment using metagenomics: the confinement effect.</title>
        <authorList>
            <person name="Haro-Moreno J.M."/>
            <person name="Rodriguez-Valera F."/>
            <person name="Lopez-Perez M."/>
        </authorList>
    </citation>
    <scope>NUCLEOTIDE SEQUENCE [LARGE SCALE GENOMIC DNA]</scope>
    <source>
        <strain evidence="25">MED-G167</strain>
    </source>
</reference>
<dbReference type="EC" id="2.7.7.41" evidence="6"/>
<evidence type="ECO:0000256" key="10">
    <source>
        <dbReference type="ARBA" id="ARBA00022679"/>
    </source>
</evidence>
<dbReference type="EMBL" id="SHBM01000009">
    <property type="protein sequence ID" value="RZO18360.1"/>
    <property type="molecule type" value="Genomic_DNA"/>
</dbReference>
<comment type="pathway">
    <text evidence="3">Phospholipid metabolism; CDP-diacylglycerol biosynthesis; CDP-diacylglycerol from sn-glycerol 3-phosphate: step 3/3.</text>
</comment>
<evidence type="ECO:0000256" key="16">
    <source>
        <dbReference type="ARBA" id="ARBA00023209"/>
    </source>
</evidence>
<keyword evidence="13 24" id="KW-1133">Transmembrane helix</keyword>
<evidence type="ECO:0000313" key="25">
    <source>
        <dbReference type="EMBL" id="RZO18360.1"/>
    </source>
</evidence>
<dbReference type="AlphaFoldDB" id="A0A520MAU9"/>
<evidence type="ECO:0000256" key="20">
    <source>
        <dbReference type="ARBA" id="ARBA00032253"/>
    </source>
</evidence>
<dbReference type="GO" id="GO:0005886">
    <property type="term" value="C:plasma membrane"/>
    <property type="evidence" value="ECO:0007669"/>
    <property type="project" value="UniProtKB-SubCell"/>
</dbReference>
<evidence type="ECO:0000256" key="22">
    <source>
        <dbReference type="ARBA" id="ARBA00032743"/>
    </source>
</evidence>
<dbReference type="Pfam" id="PF01148">
    <property type="entry name" value="CTP_transf_1"/>
    <property type="match status" value="1"/>
</dbReference>
<keyword evidence="17" id="KW-1208">Phospholipid metabolism</keyword>
<comment type="catalytic activity">
    <reaction evidence="1">
        <text>a 1,2-diacyl-sn-glycero-3-phosphate + CTP + H(+) = a CDP-1,2-diacyl-sn-glycerol + diphosphate</text>
        <dbReference type="Rhea" id="RHEA:16229"/>
        <dbReference type="ChEBI" id="CHEBI:15378"/>
        <dbReference type="ChEBI" id="CHEBI:33019"/>
        <dbReference type="ChEBI" id="CHEBI:37563"/>
        <dbReference type="ChEBI" id="CHEBI:58332"/>
        <dbReference type="ChEBI" id="CHEBI:58608"/>
        <dbReference type="EC" id="2.7.7.41"/>
    </reaction>
</comment>
<evidence type="ECO:0000256" key="19">
    <source>
        <dbReference type="ARBA" id="ARBA00031825"/>
    </source>
</evidence>
<keyword evidence="8" id="KW-1003">Cell membrane</keyword>
<name>A0A520MAU9_9GAMM</name>
<comment type="similarity">
    <text evidence="5">Belongs to the CDS family.</text>
</comment>